<sequence>MNYHDHPALSASKLKKYACGTAVDYWAAYEDADRMPMVPSDAMRQGSLVDCLITEPEKFSRKYVVAPRADRRTKAGKEIWAEAQELARSKCADLITEEWHHTAQLIVSKLKTDPIASEFLQGSGQVPHFWHDAENDVECRYLPDLEQPEEGLLVDLKKARSSNPRDFARQSFALGYDLQVSHYAEGFRDRHGAYPKQIVLLAYEWAYPFNYSVNIISDELLEVGRQRRNDAIAGIKACRGTNEWPSWGINTMEAPRWYQVEDPANDTDVADLLEGV</sequence>
<gene>
    <name evidence="2" type="ORF">SXFG_00176</name>
</gene>
<accession>G8EY36</accession>
<reference evidence="2 3" key="1">
    <citation type="submission" date="2010-12" db="EMBL/GenBank/DDBJ databases">
        <title>The Genome Sequence of Synechococcus phage S-CAM8 0608SB47.</title>
        <authorList>
            <consortium name="The Broad Institute Genome Sequencing Platform"/>
            <person name="Henn M.R."/>
            <person name="Martiny J."/>
            <person name="Weihe C."/>
            <person name="Levin J."/>
            <person name="Malboeuf C."/>
            <person name="Casali M."/>
            <person name="Russ C."/>
            <person name="Lennon N."/>
            <person name="Chapman S.B."/>
            <person name="Erlich R."/>
            <person name="Young S.K."/>
            <person name="Yandava C."/>
            <person name="Zeng Q."/>
            <person name="Alvarado L."/>
            <person name="Anderson S."/>
            <person name="Berlin A."/>
            <person name="Chen Z."/>
            <person name="Freedman E."/>
            <person name="Gellesch M."/>
            <person name="Goldberg J."/>
            <person name="Green L."/>
            <person name="Griggs A."/>
            <person name="Gujja S."/>
            <person name="Heilman E.R."/>
            <person name="Heiman D."/>
            <person name="Hollinger A."/>
            <person name="Howarth C."/>
            <person name="Larson L."/>
            <person name="Mehta T."/>
            <person name="Pearson M."/>
            <person name="Roberts A."/>
            <person name="Ryan E."/>
            <person name="Saif S."/>
            <person name="Shea T."/>
            <person name="Shenoy N."/>
            <person name="Sisk P."/>
            <person name="Stolte C."/>
            <person name="Sykes S."/>
            <person name="White J."/>
            <person name="Haas B."/>
            <person name="Nusbaum C."/>
            <person name="Birren B."/>
        </authorList>
    </citation>
    <scope>NUCLEOTIDE SEQUENCE [LARGE SCALE GENOMIC DNA]</scope>
    <source>
        <strain evidence="2 3">0608SB47</strain>
    </source>
</reference>
<feature type="domain" description="Putative exodeoxyribonuclease 8 PDDEXK-like" evidence="1">
    <location>
        <begin position="12"/>
        <end position="246"/>
    </location>
</feature>
<keyword evidence="2" id="KW-0378">Hydrolase</keyword>
<dbReference type="Gene3D" id="3.90.320.10">
    <property type="match status" value="1"/>
</dbReference>
<keyword evidence="2" id="KW-0269">Exonuclease</keyword>
<evidence type="ECO:0000313" key="2">
    <source>
        <dbReference type="EMBL" id="AET72726.1"/>
    </source>
</evidence>
<dbReference type="InterPro" id="IPR024432">
    <property type="entry name" value="Put_RecE_PDDEXK-like_dom"/>
</dbReference>
<dbReference type="Proteomes" id="UP000297591">
    <property type="component" value="Segment"/>
</dbReference>
<evidence type="ECO:0000313" key="3">
    <source>
        <dbReference type="Proteomes" id="UP000297591"/>
    </source>
</evidence>
<evidence type="ECO:0000259" key="1">
    <source>
        <dbReference type="Pfam" id="PF12684"/>
    </source>
</evidence>
<dbReference type="Pfam" id="PF12684">
    <property type="entry name" value="DUF3799"/>
    <property type="match status" value="1"/>
</dbReference>
<protein>
    <submittedName>
        <fullName evidence="2">Exonuclease</fullName>
    </submittedName>
</protein>
<dbReference type="GO" id="GO:0004527">
    <property type="term" value="F:exonuclease activity"/>
    <property type="evidence" value="ECO:0007669"/>
    <property type="project" value="UniProtKB-KW"/>
</dbReference>
<dbReference type="InterPro" id="IPR011604">
    <property type="entry name" value="PDDEXK-like_dom_sf"/>
</dbReference>
<dbReference type="EMBL" id="JF974299">
    <property type="protein sequence ID" value="AET72726.1"/>
    <property type="molecule type" value="Genomic_DNA"/>
</dbReference>
<organism evidence="2 3">
    <name type="scientific">Synechococcus phage S-CAM8</name>
    <dbReference type="NCBI Taxonomy" id="754038"/>
    <lineage>
        <taxon>Viruses</taxon>
        <taxon>Duplodnaviria</taxon>
        <taxon>Heunggongvirae</taxon>
        <taxon>Uroviricota</taxon>
        <taxon>Caudoviricetes</taxon>
        <taxon>Pantevenvirales</taxon>
        <taxon>Kyanoviridae</taxon>
        <taxon>Neritesvirus</taxon>
        <taxon>Neritesvirus scam8</taxon>
    </lineage>
</organism>
<proteinExistence type="predicted"/>
<keyword evidence="2" id="KW-0540">Nuclease</keyword>
<name>G8EY36_9CAUD</name>